<dbReference type="GO" id="GO:0016747">
    <property type="term" value="F:acyltransferase activity, transferring groups other than amino-acyl groups"/>
    <property type="evidence" value="ECO:0007669"/>
    <property type="project" value="InterPro"/>
</dbReference>
<reference evidence="2 3" key="1">
    <citation type="submission" date="2016-07" db="EMBL/GenBank/DDBJ databases">
        <title>Pervasive Adenine N6-methylation of Active Genes in Fungi.</title>
        <authorList>
            <consortium name="DOE Joint Genome Institute"/>
            <person name="Mondo S.J."/>
            <person name="Dannebaum R.O."/>
            <person name="Kuo R.C."/>
            <person name="Labutti K."/>
            <person name="Haridas S."/>
            <person name="Kuo A."/>
            <person name="Salamov A."/>
            <person name="Ahrendt S.R."/>
            <person name="Lipzen A."/>
            <person name="Sullivan W."/>
            <person name="Andreopoulos W.B."/>
            <person name="Clum A."/>
            <person name="Lindquist E."/>
            <person name="Daum C."/>
            <person name="Ramamoorthy G.K."/>
            <person name="Gryganskyi A."/>
            <person name="Culley D."/>
            <person name="Magnuson J.K."/>
            <person name="James T.Y."/>
            <person name="O'Malley M.A."/>
            <person name="Stajich J.E."/>
            <person name="Spatafora J.W."/>
            <person name="Visel A."/>
            <person name="Grigoriev I.V."/>
        </authorList>
    </citation>
    <scope>NUCLEOTIDE SEQUENCE [LARGE SCALE GENOMIC DNA]</scope>
    <source>
        <strain evidence="2 3">NRRL 3116</strain>
    </source>
</reference>
<proteinExistence type="predicted"/>
<evidence type="ECO:0000313" key="2">
    <source>
        <dbReference type="EMBL" id="ORZ12127.1"/>
    </source>
</evidence>
<dbReference type="InParanoid" id="A0A1Y2GKD5"/>
<gene>
    <name evidence="2" type="ORF">BCR41DRAFT_356527</name>
</gene>
<dbReference type="InterPro" id="IPR000182">
    <property type="entry name" value="GNAT_dom"/>
</dbReference>
<dbReference type="Gene3D" id="3.40.630.30">
    <property type="match status" value="1"/>
</dbReference>
<evidence type="ECO:0000259" key="1">
    <source>
        <dbReference type="PROSITE" id="PS51186"/>
    </source>
</evidence>
<dbReference type="Proteomes" id="UP000193648">
    <property type="component" value="Unassembled WGS sequence"/>
</dbReference>
<feature type="domain" description="N-acetyltransferase" evidence="1">
    <location>
        <begin position="103"/>
        <end position="240"/>
    </location>
</feature>
<protein>
    <recommendedName>
        <fullName evidence="1">N-acetyltransferase domain-containing protein</fullName>
    </recommendedName>
</protein>
<dbReference type="AlphaFoldDB" id="A0A1Y2GKD5"/>
<dbReference type="SUPFAM" id="SSF55729">
    <property type="entry name" value="Acyl-CoA N-acyltransferases (Nat)"/>
    <property type="match status" value="1"/>
</dbReference>
<dbReference type="EMBL" id="MCFF01000026">
    <property type="protein sequence ID" value="ORZ12127.1"/>
    <property type="molecule type" value="Genomic_DNA"/>
</dbReference>
<name>A0A1Y2GKD5_9FUNG</name>
<dbReference type="OrthoDB" id="10039976at2759"/>
<evidence type="ECO:0000313" key="3">
    <source>
        <dbReference type="Proteomes" id="UP000193648"/>
    </source>
</evidence>
<dbReference type="Pfam" id="PF00583">
    <property type="entry name" value="Acetyltransf_1"/>
    <property type="match status" value="1"/>
</dbReference>
<dbReference type="InterPro" id="IPR016181">
    <property type="entry name" value="Acyl_CoA_acyltransferase"/>
</dbReference>
<sequence>MATTFFVVDPQYIDGTELSLSPLHNDTSTSIIIWRLVCTRNGASPRGLYLPLDKTLVVKALSELFPQLSTSCTAGPDIDRIEACLTNEDTFTLLLATETLETITLRQPEINADQITLQEEITTNSNVTTMPTTTAFEKTSGSPKVSFKITKIVGCLTLVTLKLLMNNRAHIEDLVVSDICRGKGVGRGLMKRALDEAVFARHCKIVDLTSKPDRVQARALYESLGFKIRDTGAFRYYATS</sequence>
<dbReference type="STRING" id="64571.A0A1Y2GKD5"/>
<comment type="caution">
    <text evidence="2">The sequence shown here is derived from an EMBL/GenBank/DDBJ whole genome shotgun (WGS) entry which is preliminary data.</text>
</comment>
<dbReference type="PROSITE" id="PS51186">
    <property type="entry name" value="GNAT"/>
    <property type="match status" value="1"/>
</dbReference>
<dbReference type="CDD" id="cd04301">
    <property type="entry name" value="NAT_SF"/>
    <property type="match status" value="1"/>
</dbReference>
<dbReference type="GeneID" id="33566506"/>
<dbReference type="RefSeq" id="XP_021879992.1">
    <property type="nucleotide sequence ID" value="XM_022024662.1"/>
</dbReference>
<keyword evidence="3" id="KW-1185">Reference proteome</keyword>
<organism evidence="2 3">
    <name type="scientific">Lobosporangium transversale</name>
    <dbReference type="NCBI Taxonomy" id="64571"/>
    <lineage>
        <taxon>Eukaryota</taxon>
        <taxon>Fungi</taxon>
        <taxon>Fungi incertae sedis</taxon>
        <taxon>Mucoromycota</taxon>
        <taxon>Mortierellomycotina</taxon>
        <taxon>Mortierellomycetes</taxon>
        <taxon>Mortierellales</taxon>
        <taxon>Mortierellaceae</taxon>
        <taxon>Lobosporangium</taxon>
    </lineage>
</organism>
<accession>A0A1Y2GKD5</accession>